<evidence type="ECO:0000313" key="3">
    <source>
        <dbReference type="Proteomes" id="UP000321172"/>
    </source>
</evidence>
<dbReference type="KEGG" id="ngf:FRF71_10125"/>
<name>A0A5B8S5T5_9SPHN</name>
<keyword evidence="3" id="KW-1185">Reference proteome</keyword>
<feature type="region of interest" description="Disordered" evidence="1">
    <location>
        <begin position="1"/>
        <end position="29"/>
    </location>
</feature>
<dbReference type="Proteomes" id="UP000321172">
    <property type="component" value="Chromosome"/>
</dbReference>
<dbReference type="SUPFAM" id="SSF46785">
    <property type="entry name" value="Winged helix' DNA-binding domain"/>
    <property type="match status" value="1"/>
</dbReference>
<reference evidence="2 3" key="1">
    <citation type="journal article" date="2013" name="J. Microbiol. Biotechnol.">
        <title>Novosphingobium ginsenosidimutans sp. nov., with the ability to convert ginsenoside.</title>
        <authorList>
            <person name="Kim J.K."/>
            <person name="He D."/>
            <person name="Liu Q.M."/>
            <person name="Park H.Y."/>
            <person name="Jung M.S."/>
            <person name="Yoon M.H."/>
            <person name="Kim S.C."/>
            <person name="Im W.T."/>
        </authorList>
    </citation>
    <scope>NUCLEOTIDE SEQUENCE [LARGE SCALE GENOMIC DNA]</scope>
    <source>
        <strain evidence="2 3">FW-6</strain>
    </source>
</reference>
<protein>
    <submittedName>
        <fullName evidence="2">DUF3489 domain-containing protein</fullName>
    </submittedName>
</protein>
<dbReference type="RefSeq" id="WP_147090538.1">
    <property type="nucleotide sequence ID" value="NZ_BAABJD010000005.1"/>
</dbReference>
<accession>A0A5B8S5T5</accession>
<evidence type="ECO:0000256" key="1">
    <source>
        <dbReference type="SAM" id="MobiDB-lite"/>
    </source>
</evidence>
<proteinExistence type="predicted"/>
<dbReference type="InterPro" id="IPR036390">
    <property type="entry name" value="WH_DNA-bd_sf"/>
</dbReference>
<organism evidence="2 3">
    <name type="scientific">Novosphingobium ginsenosidimutans</name>
    <dbReference type="NCBI Taxonomy" id="1176536"/>
    <lineage>
        <taxon>Bacteria</taxon>
        <taxon>Pseudomonadati</taxon>
        <taxon>Pseudomonadota</taxon>
        <taxon>Alphaproteobacteria</taxon>
        <taxon>Sphingomonadales</taxon>
        <taxon>Sphingomonadaceae</taxon>
        <taxon>Novosphingobium</taxon>
    </lineage>
</organism>
<gene>
    <name evidence="2" type="ORF">FRF71_10125</name>
</gene>
<dbReference type="EMBL" id="CP042345">
    <property type="protein sequence ID" value="QEA16458.1"/>
    <property type="molecule type" value="Genomic_DNA"/>
</dbReference>
<dbReference type="Pfam" id="PF11994">
    <property type="entry name" value="DUF3489"/>
    <property type="match status" value="1"/>
</dbReference>
<dbReference type="OrthoDB" id="7206991at2"/>
<dbReference type="InterPro" id="IPR021880">
    <property type="entry name" value="DUF3489"/>
</dbReference>
<sequence>MPRKMAREPQVNAATPKSQKPAATKVETPAQVGSKIDQVLILLRRESGATLTELTDATGWLPHSARAVLTGLRKKGHEIERFKRDGASWYHLLSTKS</sequence>
<evidence type="ECO:0000313" key="2">
    <source>
        <dbReference type="EMBL" id="QEA16458.1"/>
    </source>
</evidence>
<dbReference type="AlphaFoldDB" id="A0A5B8S5T5"/>